<feature type="region of interest" description="Disordered" evidence="1">
    <location>
        <begin position="553"/>
        <end position="587"/>
    </location>
</feature>
<proteinExistence type="predicted"/>
<gene>
    <name evidence="3" type="ORF">MsAc7_05190</name>
</gene>
<accession>A0AA96V214</accession>
<evidence type="ECO:0000256" key="1">
    <source>
        <dbReference type="SAM" id="MobiDB-lite"/>
    </source>
</evidence>
<evidence type="ECO:0000313" key="4">
    <source>
        <dbReference type="Proteomes" id="UP001303587"/>
    </source>
</evidence>
<keyword evidence="2" id="KW-0472">Membrane</keyword>
<organism evidence="3 4">
    <name type="scientific">Methanolapillus millepedarum</name>
    <dbReference type="NCBI Taxonomy" id="3028296"/>
    <lineage>
        <taxon>Archaea</taxon>
        <taxon>Methanobacteriati</taxon>
        <taxon>Methanobacteriota</taxon>
        <taxon>Stenosarchaea group</taxon>
        <taxon>Methanomicrobia</taxon>
        <taxon>Methanosarcinales</taxon>
        <taxon>Methanosarcinaceae</taxon>
        <taxon>Methanolapillus</taxon>
    </lineage>
</organism>
<dbReference type="EMBL" id="CP131060">
    <property type="protein sequence ID" value="WNY24987.1"/>
    <property type="molecule type" value="Genomic_DNA"/>
</dbReference>
<dbReference type="GeneID" id="89229637"/>
<sequence length="622" mass="68929">MSEIPVREHFPKMIQLFFVFVLLSSLFSIMGTAQADVSVDLEPYFLEGTLSGGSVPNAAYVPPLSFSETIYTSDLNQISILTNYPINSVYYFMSNDISYKEFTTGEIISLANNTITFYAGQFNYNPNSIVGITIYYNDSTEKFKTFRFKAVMTSDGNNLTFVPYETQSSGESYVHHDIGYFDSNYSSMLAEDGPINAVYLYGADSTGHHQLQSYYWYRLPESFSADPIPKDESLSTYHPAFEVNVNQLENLNSFDIHTVFLCSNHDREVNGTLPGFVVDGCGIFSIINITANNATFTISSTDGSGTIINNTHVDEFGALKCSLSEHKRMLTVHVDLKFAEPYLNPALNEQEYFLKFNPGNDFESYTVPFIFKFIEPGVINIPIPSELTNGTYVVNVPSLDVPAGNRQTLSALSFPKELGDALKDNRMTIDFNAGQDVFSGSGIQVVTGNTESVAVSFFDINFKKEINSALKENNLTVGLTFKIPKKIDGEHINKNEIVIYHKVQSGGDILFEKLPIQIDDVSDPDYFLVTAETCGFSPFAAILVPQASNSGSSSSSNADLGDRALNNSQDNNSTPSQVQQPDPKPNPMNTIVHKIKGYFSTFSVLVVLISGMAMWNYLRKSI</sequence>
<name>A0AA96V214_9EURY</name>
<dbReference type="AlphaFoldDB" id="A0AA96V214"/>
<keyword evidence="4" id="KW-1185">Reference proteome</keyword>
<feature type="transmembrane region" description="Helical" evidence="2">
    <location>
        <begin position="597"/>
        <end position="618"/>
    </location>
</feature>
<dbReference type="RefSeq" id="WP_338103041.1">
    <property type="nucleotide sequence ID" value="NZ_CP131060.1"/>
</dbReference>
<feature type="compositionally biased region" description="Polar residues" evidence="1">
    <location>
        <begin position="565"/>
        <end position="580"/>
    </location>
</feature>
<dbReference type="Proteomes" id="UP001303587">
    <property type="component" value="Chromosome"/>
</dbReference>
<reference evidence="3 4" key="1">
    <citation type="submission" date="2023-07" db="EMBL/GenBank/DDBJ databases">
        <title>Closed genoem sequence of Methanosarcinaceae archaeon Ac7.</title>
        <authorList>
            <person name="Poehlein A."/>
            <person name="Protasov E."/>
            <person name="Platt K."/>
            <person name="Reeh H."/>
            <person name="Daniel R."/>
            <person name="Brune A."/>
        </authorList>
    </citation>
    <scope>NUCLEOTIDE SEQUENCE [LARGE SCALE GENOMIC DNA]</scope>
    <source>
        <strain evidence="3 4">Ac7</strain>
    </source>
</reference>
<keyword evidence="2" id="KW-1133">Transmembrane helix</keyword>
<keyword evidence="2" id="KW-0812">Transmembrane</keyword>
<evidence type="ECO:0000313" key="3">
    <source>
        <dbReference type="EMBL" id="WNY24987.1"/>
    </source>
</evidence>
<protein>
    <submittedName>
        <fullName evidence="3">Uncharacterized protein</fullName>
    </submittedName>
</protein>
<evidence type="ECO:0000256" key="2">
    <source>
        <dbReference type="SAM" id="Phobius"/>
    </source>
</evidence>